<sequence>MRRYWLITLIGVALTMMVAAVVLAIRGYQERWDPPDPAAVVRRAVVGTLQSPAFRFESTFLIQVDGREEVVSRFSGERASGDRFHYKGIMLQSPAEFYTAGSVFYLWDPVKKTWYTLEKNSFGPQDLLLSEVSPLSIFDFQELQNVGVLGRERVRDRECLLLDYQTEVHNRLLNVLWKDFHYRLWIDPWKNVICKTVVEATSRNAPNDRLLLTVEFFDYDGTHAVEPPVLP</sequence>
<dbReference type="AlphaFoldDB" id="A0A4R2RG83"/>
<keyword evidence="2" id="KW-1185">Reference proteome</keyword>
<proteinExistence type="predicted"/>
<evidence type="ECO:0000313" key="1">
    <source>
        <dbReference type="EMBL" id="TCP62670.1"/>
    </source>
</evidence>
<evidence type="ECO:0008006" key="3">
    <source>
        <dbReference type="Google" id="ProtNLM"/>
    </source>
</evidence>
<dbReference type="RefSeq" id="WP_131919711.1">
    <property type="nucleotide sequence ID" value="NZ_JAOQNU010000018.1"/>
</dbReference>
<organism evidence="1 2">
    <name type="scientific">Heliophilum fasciatum</name>
    <dbReference type="NCBI Taxonomy" id="35700"/>
    <lineage>
        <taxon>Bacteria</taxon>
        <taxon>Bacillati</taxon>
        <taxon>Bacillota</taxon>
        <taxon>Clostridia</taxon>
        <taxon>Eubacteriales</taxon>
        <taxon>Heliobacteriaceae</taxon>
        <taxon>Heliophilum</taxon>
    </lineage>
</organism>
<evidence type="ECO:0000313" key="2">
    <source>
        <dbReference type="Proteomes" id="UP000294813"/>
    </source>
</evidence>
<dbReference type="OrthoDB" id="1721427at2"/>
<comment type="caution">
    <text evidence="1">The sequence shown here is derived from an EMBL/GenBank/DDBJ whole genome shotgun (WGS) entry which is preliminary data.</text>
</comment>
<dbReference type="Proteomes" id="UP000294813">
    <property type="component" value="Unassembled WGS sequence"/>
</dbReference>
<protein>
    <recommendedName>
        <fullName evidence="3">Outer membrane lipoprotein-sorting protein</fullName>
    </recommendedName>
</protein>
<name>A0A4R2RG83_9FIRM</name>
<gene>
    <name evidence="1" type="ORF">EDD73_11918</name>
</gene>
<reference evidence="1 2" key="1">
    <citation type="submission" date="2019-03" db="EMBL/GenBank/DDBJ databases">
        <title>Genomic Encyclopedia of Type Strains, Phase IV (KMG-IV): sequencing the most valuable type-strain genomes for metagenomic binning, comparative biology and taxonomic classification.</title>
        <authorList>
            <person name="Goeker M."/>
        </authorList>
    </citation>
    <scope>NUCLEOTIDE SEQUENCE [LARGE SCALE GENOMIC DNA]</scope>
    <source>
        <strain evidence="1 2">DSM 11170</strain>
    </source>
</reference>
<dbReference type="EMBL" id="SLXT01000019">
    <property type="protein sequence ID" value="TCP62670.1"/>
    <property type="molecule type" value="Genomic_DNA"/>
</dbReference>
<accession>A0A4R2RG83</accession>
<dbReference type="Gene3D" id="2.50.20.10">
    <property type="entry name" value="Lipoprotein localisation LolA/LolB/LppX"/>
    <property type="match status" value="1"/>
</dbReference>